<evidence type="ECO:0000259" key="1">
    <source>
        <dbReference type="Pfam" id="PF13579"/>
    </source>
</evidence>
<dbReference type="PANTHER" id="PTHR45947:SF3">
    <property type="entry name" value="SULFOQUINOVOSYL TRANSFERASE SQD2"/>
    <property type="match status" value="1"/>
</dbReference>
<dbReference type="InterPro" id="IPR028098">
    <property type="entry name" value="Glyco_trans_4-like_N"/>
</dbReference>
<organism evidence="2 3">
    <name type="scientific">Salinisphaera orenii MK-B5</name>
    <dbReference type="NCBI Taxonomy" id="856730"/>
    <lineage>
        <taxon>Bacteria</taxon>
        <taxon>Pseudomonadati</taxon>
        <taxon>Pseudomonadota</taxon>
        <taxon>Gammaproteobacteria</taxon>
        <taxon>Salinisphaerales</taxon>
        <taxon>Salinisphaeraceae</taxon>
        <taxon>Salinisphaera</taxon>
    </lineage>
</organism>
<keyword evidence="2" id="KW-0808">Transferase</keyword>
<dbReference type="EMBL" id="AYKH01000012">
    <property type="protein sequence ID" value="ROO27679.1"/>
    <property type="molecule type" value="Genomic_DNA"/>
</dbReference>
<dbReference type="Proteomes" id="UP000283993">
    <property type="component" value="Unassembled WGS sequence"/>
</dbReference>
<dbReference type="Pfam" id="PF13579">
    <property type="entry name" value="Glyco_trans_4_4"/>
    <property type="match status" value="1"/>
</dbReference>
<keyword evidence="3" id="KW-1185">Reference proteome</keyword>
<accession>A0A423PPZ5</accession>
<sequence length="410" mass="45472">MRIVHVLDHSAPLHSGYTFRTLALMREQVALGWEPVLMTGPKQDSGDCLEADADGWHFHRTPSPRGRLAQAPIAGELAVMRAIERRLERLVETARPALIHAHSPVLNALPAWRVARRHGLPLVYEIRAFWEDAAVEHGSCREGDARYRATRAAETFAMRRADAVTTICDGLRGAIAERGVADDRITVIPNAVDVERFTTHLPEDAELASSLGLSDDYVLGFAGSFYRYEGLDIAVRAMAQPPLRDGRFKLLLVGGGPDEAALRSLVSAQGLEDRVIFTGRVPHDQIERYYGLMDLLVFPRLRHRLTELVTPLKPLEAMAQARLVAASDVGGHRELIRDRETGFLFEPESPAALAECVAQLAAAPEAQLDDVRAAGRRFVEQERTWRASAARYAPLYESLLGENRRDTARS</sequence>
<dbReference type="PANTHER" id="PTHR45947">
    <property type="entry name" value="SULFOQUINOVOSYL TRANSFERASE SQD2"/>
    <property type="match status" value="1"/>
</dbReference>
<proteinExistence type="predicted"/>
<protein>
    <submittedName>
        <fullName evidence="2">Glycosyl transferase family 1</fullName>
    </submittedName>
</protein>
<dbReference type="SUPFAM" id="SSF53756">
    <property type="entry name" value="UDP-Glycosyltransferase/glycogen phosphorylase"/>
    <property type="match status" value="1"/>
</dbReference>
<dbReference type="NCBIfam" id="TIGR04063">
    <property type="entry name" value="stp3"/>
    <property type="match status" value="1"/>
</dbReference>
<dbReference type="AlphaFoldDB" id="A0A423PPZ5"/>
<dbReference type="RefSeq" id="WP_123630878.1">
    <property type="nucleotide sequence ID" value="NZ_AYKH01000012.1"/>
</dbReference>
<evidence type="ECO:0000313" key="3">
    <source>
        <dbReference type="Proteomes" id="UP000283993"/>
    </source>
</evidence>
<dbReference type="Pfam" id="PF13692">
    <property type="entry name" value="Glyco_trans_1_4"/>
    <property type="match status" value="1"/>
</dbReference>
<dbReference type="Gene3D" id="3.40.50.2000">
    <property type="entry name" value="Glycogen Phosphorylase B"/>
    <property type="match status" value="2"/>
</dbReference>
<name>A0A423PPZ5_9GAMM</name>
<evidence type="ECO:0000313" key="2">
    <source>
        <dbReference type="EMBL" id="ROO27679.1"/>
    </source>
</evidence>
<comment type="caution">
    <text evidence="2">The sequence shown here is derived from an EMBL/GenBank/DDBJ whole genome shotgun (WGS) entry which is preliminary data.</text>
</comment>
<reference evidence="2 3" key="1">
    <citation type="submission" date="2013-10" db="EMBL/GenBank/DDBJ databases">
        <title>Salinisphaera orenii MK-B5 Genome Sequencing.</title>
        <authorList>
            <person name="Lai Q."/>
            <person name="Li C."/>
            <person name="Shao Z."/>
        </authorList>
    </citation>
    <scope>NUCLEOTIDE SEQUENCE [LARGE SCALE GENOMIC DNA]</scope>
    <source>
        <strain evidence="2 3">MK-B5</strain>
    </source>
</reference>
<dbReference type="InterPro" id="IPR050194">
    <property type="entry name" value="Glycosyltransferase_grp1"/>
</dbReference>
<feature type="domain" description="Glycosyltransferase subfamily 4-like N-terminal" evidence="1">
    <location>
        <begin position="16"/>
        <end position="190"/>
    </location>
</feature>
<dbReference type="GO" id="GO:0016758">
    <property type="term" value="F:hexosyltransferase activity"/>
    <property type="evidence" value="ECO:0007669"/>
    <property type="project" value="TreeGrafter"/>
</dbReference>
<dbReference type="InterPro" id="IPR024004">
    <property type="entry name" value="PEP-CTERM/XrtA_GlycosylTrfase"/>
</dbReference>
<gene>
    <name evidence="2" type="ORF">SAOR_07490</name>
</gene>
<dbReference type="CDD" id="cd03794">
    <property type="entry name" value="GT4_WbuB-like"/>
    <property type="match status" value="1"/>
</dbReference>